<dbReference type="Proteomes" id="UP000186601">
    <property type="component" value="Unassembled WGS sequence"/>
</dbReference>
<sequence>MSGHYSKTQAFLAVTNSPWTRDHRHVTAIIPRAWTRRMIWKDPRINDVKPKDRIKWWNVVPGDQVRVLGDKEGSIREVFRINKLSNRVYLKRQGTEDTQKMTGRSTSQQVHYSRCQLFVGRHKFPPAEGSTEPTILPVFATRVSTSPPEWRPDLHRWDWDRYAVNTAPRLPGWTKEANEKVFIPWPKTSRSDPPKPTAYDTTLEAVTEVTYKPPSLPLDPKAFIPRIASQHEYIKSLSTRSAFDPAAPVEVYLQNELSSPFARAKKQARWQAYEHYKQGLLDQYIKAEVNNLDGRIVRDAKAEAVWKWRNRMIEERKAEIKKRWKDRGQETKMTRKRERQAKQKDRIHRKMRELVLTDAPNQIVPGSG</sequence>
<evidence type="ECO:0000256" key="1">
    <source>
        <dbReference type="SAM" id="MobiDB-lite"/>
    </source>
</evidence>
<evidence type="ECO:0000313" key="3">
    <source>
        <dbReference type="Proteomes" id="UP000186601"/>
    </source>
</evidence>
<organism evidence="2 3">
    <name type="scientific">Hermanssonia centrifuga</name>
    <dbReference type="NCBI Taxonomy" id="98765"/>
    <lineage>
        <taxon>Eukaryota</taxon>
        <taxon>Fungi</taxon>
        <taxon>Dikarya</taxon>
        <taxon>Basidiomycota</taxon>
        <taxon>Agaricomycotina</taxon>
        <taxon>Agaricomycetes</taxon>
        <taxon>Polyporales</taxon>
        <taxon>Meruliaceae</taxon>
        <taxon>Hermanssonia</taxon>
    </lineage>
</organism>
<dbReference type="OrthoDB" id="359154at2759"/>
<gene>
    <name evidence="2" type="ORF">PHLCEN_2v10509</name>
</gene>
<dbReference type="STRING" id="98765.A0A2R6NML5"/>
<comment type="caution">
    <text evidence="2">The sequence shown here is derived from an EMBL/GenBank/DDBJ whole genome shotgun (WGS) entry which is preliminary data.</text>
</comment>
<feature type="compositionally biased region" description="Basic residues" evidence="1">
    <location>
        <begin position="334"/>
        <end position="351"/>
    </location>
</feature>
<keyword evidence="3" id="KW-1185">Reference proteome</keyword>
<proteinExistence type="predicted"/>
<dbReference type="AlphaFoldDB" id="A0A2R6NML5"/>
<feature type="region of interest" description="Disordered" evidence="1">
    <location>
        <begin position="324"/>
        <end position="352"/>
    </location>
</feature>
<dbReference type="EMBL" id="MLYV02001069">
    <property type="protein sequence ID" value="PSR73590.1"/>
    <property type="molecule type" value="Genomic_DNA"/>
</dbReference>
<name>A0A2R6NML5_9APHY</name>
<accession>A0A2R6NML5</accession>
<dbReference type="SUPFAM" id="SSF50104">
    <property type="entry name" value="Translation proteins SH3-like domain"/>
    <property type="match status" value="1"/>
</dbReference>
<protein>
    <submittedName>
        <fullName evidence="2">Uncharacterized protein</fullName>
    </submittedName>
</protein>
<dbReference type="InterPro" id="IPR008991">
    <property type="entry name" value="Translation_prot_SH3-like_sf"/>
</dbReference>
<evidence type="ECO:0000313" key="2">
    <source>
        <dbReference type="EMBL" id="PSR73590.1"/>
    </source>
</evidence>
<reference evidence="2 3" key="1">
    <citation type="submission" date="2018-02" db="EMBL/GenBank/DDBJ databases">
        <title>Genome sequence of the basidiomycete white-rot fungus Phlebia centrifuga.</title>
        <authorList>
            <person name="Granchi Z."/>
            <person name="Peng M."/>
            <person name="de Vries R.P."/>
            <person name="Hilden K."/>
            <person name="Makela M.R."/>
            <person name="Grigoriev I."/>
            <person name="Riley R."/>
        </authorList>
    </citation>
    <scope>NUCLEOTIDE SEQUENCE [LARGE SCALE GENOMIC DNA]</scope>
    <source>
        <strain evidence="2 3">FBCC195</strain>
    </source>
</reference>